<accession>A0A836FUT9</accession>
<keyword evidence="8" id="KW-1185">Reference proteome</keyword>
<dbReference type="InterPro" id="IPR015063">
    <property type="entry name" value="USP8_dimer"/>
</dbReference>
<feature type="region of interest" description="Disordered" evidence="4">
    <location>
        <begin position="339"/>
        <end position="410"/>
    </location>
</feature>
<dbReference type="Gene3D" id="1.20.58.80">
    <property type="entry name" value="Phosphotransferase system, lactose/cellobiose-type IIA subunit"/>
    <property type="match status" value="1"/>
</dbReference>
<dbReference type="PROSITE" id="PS00973">
    <property type="entry name" value="USP_2"/>
    <property type="match status" value="1"/>
</dbReference>
<feature type="non-terminal residue" evidence="7">
    <location>
        <position position="1"/>
    </location>
</feature>
<dbReference type="SUPFAM" id="SSF54001">
    <property type="entry name" value="Cysteine proteinases"/>
    <property type="match status" value="1"/>
</dbReference>
<feature type="non-terminal residue" evidence="7">
    <location>
        <position position="1013"/>
    </location>
</feature>
<dbReference type="InterPro" id="IPR036873">
    <property type="entry name" value="Rhodanese-like_dom_sf"/>
</dbReference>
<dbReference type="InterPro" id="IPR001394">
    <property type="entry name" value="Peptidase_C19_UCH"/>
</dbReference>
<protein>
    <recommendedName>
        <fullName evidence="3">ubiquitinyl hydrolase 1</fullName>
        <ecNumber evidence="3">3.4.19.12</ecNumber>
    </recommendedName>
</protein>
<reference evidence="7" key="1">
    <citation type="submission" date="2020-03" db="EMBL/GenBank/DDBJ databases">
        <title>Relaxed selection underlies rapid genomic changes in the transitions from sociality to social parasitism in ants.</title>
        <authorList>
            <person name="Bi X."/>
        </authorList>
    </citation>
    <scope>NUCLEOTIDE SEQUENCE</scope>
    <source>
        <strain evidence="7">BGI-DK2014a</strain>
        <tissue evidence="7">Whole body</tissue>
    </source>
</reference>
<sequence length="1013" mass="116971">MSNLKYTCINDLVQKAKINYVGKEPRFVYQRLPAMRESSDLAKKEGDDERAYIFLKRWLDSVEWLKRIHNKDGKSAYATNMTVDQINEVKNILADLKQKLEVRYELNLKKCNDKLELMEVEMDESKVPNSDIGLKLPEIPAEDISLSSDNDNFISCDKLYNLIQKIRARYLIIDTRQKGHYENSRISSDRCINIPQSEIKKGLLGTHFEKYFANDKHSYDLFVNRSAQHTDILILLDWNTTQETLTPCTHINLLKDIFEKWDPGIKHKKIKILNGGYQEWWERYPAFTTNPSIEVPEFKIVALDEKILDTFEYPSWACSDSEDEILKKEEEQETKNKLNNVISSNNGVDMEMDHGDNKSAISRHARSNSNDTKSKNFINHVTISINDKRPSRSDSVNGKSPVRLESPESPVLAHSKILSSKMPQNEVSAKPVIDRSSKPTALKTYDPRCKEVLRFMKELNELAKSKSKLATELLTHEYELYSQRENKYSPSDEKYLRTEIKSLKVKLEDMHKMYLKIENEFKTYLKETDTIKFNPTDDPKTIKMDDELQTVSKWILRIDTQSIIFIICCIKVLCKLKLHYIMYFLHKEILKNDSDVHKEPLKADGSSINTGLERSYSSPNLLQLGDRKAPQIDRTSKPHISPRNQNGIGNENIKVSSLSWGNREERMTPIHGTVHPGITGLKNLGNSCYMNSIIQCLSNTTNLAKYFTDNSYADDLNTNNDNMTQGQVVEEVAQVIKALWRGQYKSISPYDLKVAVGQYKLQFESYEQQDSHEFLTFLLDWMHNELKKNVKMPIEITNAEKEWDKAMNSQRSIISDLFFGQLRSTITCSFCKQASTTYETFNSLTMSLSQSNRCTLNDCMEKFVTGQKVSGWKCPKCQTPRDATKKFDFVKLAPIVVIHLNRFAESGGWLEKRNTAVDFPLTGFNLKPYLVLENTKAIMSNNIRNYNYTLYAISNHYGTMDGGHYTAFCKNSTQNKWYKYDDQTVTEVSPNQVKSQNTSAYLLFYTSFPNTIM</sequence>
<keyword evidence="7" id="KW-0378">Hydrolase</keyword>
<dbReference type="Proteomes" id="UP000669903">
    <property type="component" value="Unassembled WGS sequence"/>
</dbReference>
<dbReference type="InterPro" id="IPR038765">
    <property type="entry name" value="Papain-like_cys_pep_sf"/>
</dbReference>
<evidence type="ECO:0000313" key="7">
    <source>
        <dbReference type="EMBL" id="KAG5334616.1"/>
    </source>
</evidence>
<comment type="caution">
    <text evidence="7">The sequence shown here is derived from an EMBL/GenBank/DDBJ whole genome shotgun (WGS) entry which is preliminary data.</text>
</comment>
<gene>
    <name evidence="7" type="primary">Usp8</name>
    <name evidence="7" type="ORF">G6Z76_0006938</name>
</gene>
<dbReference type="PANTHER" id="PTHR21646">
    <property type="entry name" value="UBIQUITIN CARBOXYL-TERMINAL HYDROLASE"/>
    <property type="match status" value="1"/>
</dbReference>
<dbReference type="InterPro" id="IPR018200">
    <property type="entry name" value="USP_CS"/>
</dbReference>
<feature type="domain" description="USP" evidence="6">
    <location>
        <begin position="679"/>
        <end position="1008"/>
    </location>
</feature>
<dbReference type="Gene3D" id="3.90.70.10">
    <property type="entry name" value="Cysteine proteinases"/>
    <property type="match status" value="1"/>
</dbReference>
<dbReference type="Pfam" id="PF08969">
    <property type="entry name" value="USP8_dimer"/>
    <property type="match status" value="1"/>
</dbReference>
<evidence type="ECO:0000259" key="6">
    <source>
        <dbReference type="PROSITE" id="PS50235"/>
    </source>
</evidence>
<feature type="region of interest" description="Disordered" evidence="4">
    <location>
        <begin position="627"/>
        <end position="650"/>
    </location>
</feature>
<comment type="catalytic activity">
    <reaction evidence="1">
        <text>Thiol-dependent hydrolysis of ester, thioester, amide, peptide and isopeptide bonds formed by the C-terminal Gly of ubiquitin (a 76-residue protein attached to proteins as an intracellular targeting signal).</text>
        <dbReference type="EC" id="3.4.19.12"/>
    </reaction>
</comment>
<feature type="compositionally biased region" description="Basic and acidic residues" evidence="4">
    <location>
        <begin position="627"/>
        <end position="636"/>
    </location>
</feature>
<feature type="compositionally biased region" description="Polar residues" evidence="4">
    <location>
        <begin position="367"/>
        <end position="385"/>
    </location>
</feature>
<dbReference type="PANTHER" id="PTHR21646:SF46">
    <property type="entry name" value="UBIQUITIN CARBOXYL-TERMINAL HYDROLASE"/>
    <property type="match status" value="1"/>
</dbReference>
<dbReference type="Pfam" id="PF00443">
    <property type="entry name" value="UCH"/>
    <property type="match status" value="1"/>
</dbReference>
<dbReference type="CDD" id="cd02674">
    <property type="entry name" value="Peptidase_C19R"/>
    <property type="match status" value="1"/>
</dbReference>
<proteinExistence type="inferred from homology"/>
<dbReference type="InterPro" id="IPR001763">
    <property type="entry name" value="Rhodanese-like_dom"/>
</dbReference>
<dbReference type="SUPFAM" id="SSF140856">
    <property type="entry name" value="USP8 N-terminal domain-like"/>
    <property type="match status" value="1"/>
</dbReference>
<dbReference type="InterPro" id="IPR028889">
    <property type="entry name" value="USP"/>
</dbReference>
<dbReference type="GO" id="GO:0004843">
    <property type="term" value="F:cysteine-type deubiquitinase activity"/>
    <property type="evidence" value="ECO:0007669"/>
    <property type="project" value="UniProtKB-EC"/>
</dbReference>
<dbReference type="PROSITE" id="PS50206">
    <property type="entry name" value="RHODANESE_3"/>
    <property type="match status" value="1"/>
</dbReference>
<dbReference type="Pfam" id="PF00581">
    <property type="entry name" value="Rhodanese"/>
    <property type="match status" value="1"/>
</dbReference>
<evidence type="ECO:0000313" key="8">
    <source>
        <dbReference type="Proteomes" id="UP000669903"/>
    </source>
</evidence>
<dbReference type="EC" id="3.4.19.12" evidence="3"/>
<dbReference type="SUPFAM" id="SSF52821">
    <property type="entry name" value="Rhodanese/Cell cycle control phosphatase"/>
    <property type="match status" value="1"/>
</dbReference>
<dbReference type="EMBL" id="JAANIC010004466">
    <property type="protein sequence ID" value="KAG5334616.1"/>
    <property type="molecule type" value="Genomic_DNA"/>
</dbReference>
<organism evidence="7 8">
    <name type="scientific">Acromyrmex charruanus</name>
    <dbReference type="NCBI Taxonomy" id="2715315"/>
    <lineage>
        <taxon>Eukaryota</taxon>
        <taxon>Metazoa</taxon>
        <taxon>Ecdysozoa</taxon>
        <taxon>Arthropoda</taxon>
        <taxon>Hexapoda</taxon>
        <taxon>Insecta</taxon>
        <taxon>Pterygota</taxon>
        <taxon>Neoptera</taxon>
        <taxon>Endopterygota</taxon>
        <taxon>Hymenoptera</taxon>
        <taxon>Apocrita</taxon>
        <taxon>Aculeata</taxon>
        <taxon>Formicoidea</taxon>
        <taxon>Formicidae</taxon>
        <taxon>Myrmicinae</taxon>
        <taxon>Acromyrmex</taxon>
    </lineage>
</organism>
<evidence type="ECO:0000256" key="2">
    <source>
        <dbReference type="ARBA" id="ARBA00009085"/>
    </source>
</evidence>
<evidence type="ECO:0000256" key="4">
    <source>
        <dbReference type="SAM" id="MobiDB-lite"/>
    </source>
</evidence>
<dbReference type="InterPro" id="IPR050185">
    <property type="entry name" value="Ub_carboxyl-term_hydrolase"/>
</dbReference>
<dbReference type="GO" id="GO:0016579">
    <property type="term" value="P:protein deubiquitination"/>
    <property type="evidence" value="ECO:0007669"/>
    <property type="project" value="InterPro"/>
</dbReference>
<dbReference type="Gene3D" id="3.40.250.10">
    <property type="entry name" value="Rhodanese-like domain"/>
    <property type="match status" value="1"/>
</dbReference>
<evidence type="ECO:0000256" key="3">
    <source>
        <dbReference type="ARBA" id="ARBA00012759"/>
    </source>
</evidence>
<dbReference type="AlphaFoldDB" id="A0A836FUT9"/>
<dbReference type="PROSITE" id="PS00972">
    <property type="entry name" value="USP_1"/>
    <property type="match status" value="1"/>
</dbReference>
<name>A0A836FUT9_9HYME</name>
<feature type="domain" description="Rhodanese" evidence="5">
    <location>
        <begin position="166"/>
        <end position="289"/>
    </location>
</feature>
<evidence type="ECO:0000259" key="5">
    <source>
        <dbReference type="PROSITE" id="PS50206"/>
    </source>
</evidence>
<evidence type="ECO:0000256" key="1">
    <source>
        <dbReference type="ARBA" id="ARBA00000707"/>
    </source>
</evidence>
<comment type="similarity">
    <text evidence="2">Belongs to the peptidase C19 family.</text>
</comment>
<dbReference type="PROSITE" id="PS50235">
    <property type="entry name" value="USP_3"/>
    <property type="match status" value="1"/>
</dbReference>